<dbReference type="GeneID" id="24266005"/>
<dbReference type="VEuPathDB" id="PlasmoDB:AK88_00691"/>
<name>A0A0D9QU38_PLAFR</name>
<accession>A0A0D9QU38</accession>
<feature type="compositionally biased region" description="Basic and acidic residues" evidence="1">
    <location>
        <begin position="8"/>
        <end position="18"/>
    </location>
</feature>
<evidence type="ECO:0000256" key="1">
    <source>
        <dbReference type="SAM" id="MobiDB-lite"/>
    </source>
</evidence>
<feature type="region of interest" description="Disordered" evidence="1">
    <location>
        <begin position="1"/>
        <end position="61"/>
    </location>
</feature>
<sequence length="694" mass="77393">MNFLKIFQSDKKSSKESEDPPNSEGPKENDTASAPVTNDVGLNYSQGVNTEEGCTNISPPLGNCEEVNTGSRADGSVRQMDFEKGANGLMTQPADPGVHFPHGVTGVGEAGPSASNIHSVGVHPVGVPPVDMPPPQFDPQFGGPGMCQQKENYAYPNGELYHSHVKQMKSDPSYPCNTYDTSANDTYGGGGHGRTHNNSNVNISRGHSSQYVTNHGVGHNVEYLPPAEKHMTNFAKQNYYVNSTPTDLHMNNGKGNVSSFEDKTGRTYVDPKGNYMQHNKNYNHNQIVGDPYTGNASSLPTLPYGYDQHVNSNSGTNRTVVTTPGGMNKSHDYSFPSEAFSPAQGTRPHLPNNLMHPYQYQLNDIHFTQNKNAGGRKKGGDYSTNQSYFNMYNGVGGANKMDQANAGSHYKYEEDLLAKSPSGVNSARKLAQGGEVVNGSFYGTGFSPNDASNAHHRMGNAEQNRKQQVGESGRGLVGEEGYNSKGIDTVGKMVRWKENHEDAQQKGEVVNPTVQVEEDKGNEYYYEKTLDFLKKEFSVHHSDNINNYINDRDMLEKTAFVKLVNFEKKLATERKRVLNYYHEDRKQIYSSTTNKDKQFSHIFFNNEKYYDAKEILAYLLPYHTFYLDDICIDSSDDDEEFCENLEKDVREIDAGISQVKDSFRAYTNPSMLWSFNKIIDRTDDEHNKRKKVAD</sequence>
<dbReference type="OMA" id="QMSGQQM"/>
<organism evidence="2 3">
    <name type="scientific">Plasmodium fragile</name>
    <dbReference type="NCBI Taxonomy" id="5857"/>
    <lineage>
        <taxon>Eukaryota</taxon>
        <taxon>Sar</taxon>
        <taxon>Alveolata</taxon>
        <taxon>Apicomplexa</taxon>
        <taxon>Aconoidasida</taxon>
        <taxon>Haemosporida</taxon>
        <taxon>Plasmodiidae</taxon>
        <taxon>Plasmodium</taxon>
        <taxon>Plasmodium (Plasmodium)</taxon>
    </lineage>
</organism>
<protein>
    <recommendedName>
        <fullName evidence="4">GLTSCR protein conserved domain-containing protein</fullName>
    </recommendedName>
</protein>
<evidence type="ECO:0000313" key="2">
    <source>
        <dbReference type="EMBL" id="KJP89731.1"/>
    </source>
</evidence>
<keyword evidence="3" id="KW-1185">Reference proteome</keyword>
<dbReference type="OrthoDB" id="337525at2759"/>
<reference evidence="2 3" key="1">
    <citation type="submission" date="2014-03" db="EMBL/GenBank/DDBJ databases">
        <title>The Genome Sequence of Plasmodium fragile nilgiri.</title>
        <authorList>
            <consortium name="The Broad Institute Genomics Platform"/>
            <consortium name="The Broad Institute Genome Sequencing Center for Infectious Disease"/>
            <person name="Neafsey D."/>
            <person name="Duraisingh M."/>
            <person name="Young S.K."/>
            <person name="Zeng Q."/>
            <person name="Gargeya S."/>
            <person name="Abouelleil A."/>
            <person name="Alvarado L."/>
            <person name="Chapman S.B."/>
            <person name="Gainer-Dewar J."/>
            <person name="Goldberg J."/>
            <person name="Griggs A."/>
            <person name="Gujja S."/>
            <person name="Hansen M."/>
            <person name="Howarth C."/>
            <person name="Imamovic A."/>
            <person name="Larimer J."/>
            <person name="Pearson M."/>
            <person name="Poon T.W."/>
            <person name="Priest M."/>
            <person name="Roberts A."/>
            <person name="Saif S."/>
            <person name="Shea T."/>
            <person name="Sykes S."/>
            <person name="Wortman J."/>
            <person name="Nusbaum C."/>
            <person name="Birren B."/>
        </authorList>
    </citation>
    <scope>NUCLEOTIDE SEQUENCE [LARGE SCALE GENOMIC DNA]</scope>
    <source>
        <strain evidence="3">nilgiri</strain>
    </source>
</reference>
<feature type="region of interest" description="Disordered" evidence="1">
    <location>
        <begin position="461"/>
        <end position="482"/>
    </location>
</feature>
<gene>
    <name evidence="2" type="ORF">AK88_00691</name>
</gene>
<proteinExistence type="predicted"/>
<feature type="compositionally biased region" description="Polar residues" evidence="1">
    <location>
        <begin position="43"/>
        <end position="58"/>
    </location>
</feature>
<evidence type="ECO:0000313" key="3">
    <source>
        <dbReference type="Proteomes" id="UP000054561"/>
    </source>
</evidence>
<dbReference type="EMBL" id="KQ001649">
    <property type="protein sequence ID" value="KJP89731.1"/>
    <property type="molecule type" value="Genomic_DNA"/>
</dbReference>
<dbReference type="Proteomes" id="UP000054561">
    <property type="component" value="Unassembled WGS sequence"/>
</dbReference>
<dbReference type="AlphaFoldDB" id="A0A0D9QU38"/>
<evidence type="ECO:0008006" key="4">
    <source>
        <dbReference type="Google" id="ProtNLM"/>
    </source>
</evidence>
<dbReference type="RefSeq" id="XP_012333760.1">
    <property type="nucleotide sequence ID" value="XM_012478337.1"/>
</dbReference>